<dbReference type="Gene3D" id="3.90.180.10">
    <property type="entry name" value="Medium-chain alcohol dehydrogenases, catalytic domain"/>
    <property type="match status" value="1"/>
</dbReference>
<dbReference type="Gene3D" id="3.40.50.720">
    <property type="entry name" value="NAD(P)-binding Rossmann-like Domain"/>
    <property type="match status" value="1"/>
</dbReference>
<evidence type="ECO:0000259" key="1">
    <source>
        <dbReference type="SMART" id="SM00829"/>
    </source>
</evidence>
<reference evidence="2 3" key="1">
    <citation type="journal article" date="2020" name="G3 (Bethesda)">
        <title>CeMbio - The Caenorhabditis elegans Microbiome Resource.</title>
        <authorList>
            <person name="Dirksen P."/>
            <person name="Assie A."/>
            <person name="Zimmermann J."/>
            <person name="Zhang F."/>
            <person name="Tietje A.M."/>
            <person name="Marsh S.A."/>
            <person name="Felix M.A."/>
            <person name="Shapira M."/>
            <person name="Kaleta C."/>
            <person name="Schulenburg H."/>
            <person name="Samuel B."/>
        </authorList>
    </citation>
    <scope>NUCLEOTIDE SEQUENCE [LARGE SCALE GENOMIC DNA]</scope>
    <source>
        <strain evidence="2 3">BIGb0172</strain>
    </source>
</reference>
<dbReference type="Proteomes" id="UP000515240">
    <property type="component" value="Chromosome"/>
</dbReference>
<protein>
    <submittedName>
        <fullName evidence="2">NADPH:quinone oxidoreductase family protein</fullName>
    </submittedName>
</protein>
<proteinExistence type="predicted"/>
<dbReference type="PANTHER" id="PTHR43677:SF4">
    <property type="entry name" value="QUINONE OXIDOREDUCTASE-LIKE PROTEIN 2"/>
    <property type="match status" value="1"/>
</dbReference>
<evidence type="ECO:0000313" key="3">
    <source>
        <dbReference type="Proteomes" id="UP000515240"/>
    </source>
</evidence>
<feature type="domain" description="Enoyl reductase (ER)" evidence="1">
    <location>
        <begin position="10"/>
        <end position="331"/>
    </location>
</feature>
<dbReference type="Pfam" id="PF00107">
    <property type="entry name" value="ADH_zinc_N"/>
    <property type="match status" value="1"/>
</dbReference>
<dbReference type="EMBL" id="CP058554">
    <property type="protein sequence ID" value="QMV75052.1"/>
    <property type="molecule type" value="Genomic_DNA"/>
</dbReference>
<gene>
    <name evidence="2" type="ORF">HS961_20625</name>
</gene>
<dbReference type="AlphaFoldDB" id="A0A7G5EM27"/>
<dbReference type="GO" id="GO:0016491">
    <property type="term" value="F:oxidoreductase activity"/>
    <property type="evidence" value="ECO:0007669"/>
    <property type="project" value="InterPro"/>
</dbReference>
<keyword evidence="3" id="KW-1185">Reference proteome</keyword>
<evidence type="ECO:0000313" key="2">
    <source>
        <dbReference type="EMBL" id="QMV75052.1"/>
    </source>
</evidence>
<dbReference type="KEGG" id="cpis:HS961_20625"/>
<dbReference type="InterPro" id="IPR051397">
    <property type="entry name" value="Zn-ADH-like_protein"/>
</dbReference>
<dbReference type="InterPro" id="IPR036291">
    <property type="entry name" value="NAD(P)-bd_dom_sf"/>
</dbReference>
<name>A0A7G5EM27_9BURK</name>
<dbReference type="InterPro" id="IPR020843">
    <property type="entry name" value="ER"/>
</dbReference>
<dbReference type="Pfam" id="PF08240">
    <property type="entry name" value="ADH_N"/>
    <property type="match status" value="1"/>
</dbReference>
<organism evidence="2 3">
    <name type="scientific">Comamonas piscis</name>
    <dbReference type="NCBI Taxonomy" id="1562974"/>
    <lineage>
        <taxon>Bacteria</taxon>
        <taxon>Pseudomonadati</taxon>
        <taxon>Pseudomonadota</taxon>
        <taxon>Betaproteobacteria</taxon>
        <taxon>Burkholderiales</taxon>
        <taxon>Comamonadaceae</taxon>
        <taxon>Comamonas</taxon>
    </lineage>
</organism>
<dbReference type="SUPFAM" id="SSF51735">
    <property type="entry name" value="NAD(P)-binding Rossmann-fold domains"/>
    <property type="match status" value="1"/>
</dbReference>
<dbReference type="SMART" id="SM00829">
    <property type="entry name" value="PKS_ER"/>
    <property type="match status" value="1"/>
</dbReference>
<sequence>MKAIVCRSFGQPHDVIAVQTTEPPTTLAPDEVLIDVSHATVSHATGLLIEGKYQKTPPLPFVPGTEGVGRVLQCGSAVDHLQVGDQVVFICDWGAYAQQAKVHASTVYAVPAGLDPLRALALPISYGTAYTALHWRTALQAGDSLLVLGAGSGVGAAAVELAAQVPGVQVIACASSEDKRQAALRRGAQHAVDPQHLIEQVKAVTGGKGASLVFDPVGGDLLLQALRCTAQNGRIVIIGFASGTIPKVPMNIALVKNLTIHGFFYGQYIGWTPANERQRHAAAMQAMMAALFEMAHRDAIHPDISRVYAMDQLCDALDALHSREVLGKVALQIQGDKT</sequence>
<dbReference type="InterPro" id="IPR013154">
    <property type="entry name" value="ADH-like_N"/>
</dbReference>
<dbReference type="CDD" id="cd08241">
    <property type="entry name" value="QOR1"/>
    <property type="match status" value="1"/>
</dbReference>
<accession>A0A7G5EM27</accession>
<dbReference type="SUPFAM" id="SSF50129">
    <property type="entry name" value="GroES-like"/>
    <property type="match status" value="1"/>
</dbReference>
<dbReference type="PANTHER" id="PTHR43677">
    <property type="entry name" value="SHORT-CHAIN DEHYDROGENASE/REDUCTASE"/>
    <property type="match status" value="1"/>
</dbReference>
<dbReference type="RefSeq" id="WP_182325233.1">
    <property type="nucleotide sequence ID" value="NZ_CP058554.1"/>
</dbReference>
<dbReference type="InterPro" id="IPR013149">
    <property type="entry name" value="ADH-like_C"/>
</dbReference>
<dbReference type="InterPro" id="IPR011032">
    <property type="entry name" value="GroES-like_sf"/>
</dbReference>